<dbReference type="EMBL" id="HG673107">
    <property type="protein sequence ID" value="CDI83071.1"/>
    <property type="molecule type" value="Genomic_DNA"/>
</dbReference>
<dbReference type="AlphaFoldDB" id="U6GS66"/>
<dbReference type="GeneID" id="25274891"/>
<dbReference type="Proteomes" id="UP000018050">
    <property type="component" value="Unassembled WGS sequence"/>
</dbReference>
<evidence type="ECO:0000313" key="2">
    <source>
        <dbReference type="Proteomes" id="UP000018050"/>
    </source>
</evidence>
<dbReference type="OMA" id="ARRSEWW"/>
<organism evidence="1 2">
    <name type="scientific">Eimeria acervulina</name>
    <name type="common">Coccidian parasite</name>
    <dbReference type="NCBI Taxonomy" id="5801"/>
    <lineage>
        <taxon>Eukaryota</taxon>
        <taxon>Sar</taxon>
        <taxon>Alveolata</taxon>
        <taxon>Apicomplexa</taxon>
        <taxon>Conoidasida</taxon>
        <taxon>Coccidia</taxon>
        <taxon>Eucoccidiorida</taxon>
        <taxon>Eimeriorina</taxon>
        <taxon>Eimeriidae</taxon>
        <taxon>Eimeria</taxon>
    </lineage>
</organism>
<sequence length="165" mass="18983">MWRISRILKKPVVDSGDLRRLMQDLETLVDYAEHCAIENLDGLPPRYVAEKLGFAFLMMDGIYAATEVLGAKARRSEWWQQVIDRLPVYTNAPDRVTLPTAAQQKVGLCRLMWQALDYYRCGTRPPSYLVVAMKQLLLCTPAVPQFSRGPWADYVDDDTEWQQSQ</sequence>
<proteinExistence type="predicted"/>
<reference evidence="1" key="1">
    <citation type="submission" date="2013-10" db="EMBL/GenBank/DDBJ databases">
        <title>Genomic analysis of the causative agents of coccidiosis in chickens.</title>
        <authorList>
            <person name="Reid A.J."/>
            <person name="Blake D."/>
            <person name="Billington K."/>
            <person name="Browne H."/>
            <person name="Dunn M."/>
            <person name="Hung S."/>
            <person name="Kawahara F."/>
            <person name="Miranda-Saavedra D."/>
            <person name="Mourier T."/>
            <person name="Nagra H."/>
            <person name="Otto T.D."/>
            <person name="Rawlings N."/>
            <person name="Sanchez A."/>
            <person name="Sanders M."/>
            <person name="Subramaniam C."/>
            <person name="Tay Y."/>
            <person name="Dear P."/>
            <person name="Doerig C."/>
            <person name="Gruber A."/>
            <person name="Parkinson J."/>
            <person name="Shirley M."/>
            <person name="Wan K.L."/>
            <person name="Berriman M."/>
            <person name="Tomley F."/>
            <person name="Pain A."/>
        </authorList>
    </citation>
    <scope>NUCLEOTIDE SEQUENCE</scope>
    <source>
        <strain evidence="1">Houghton</strain>
    </source>
</reference>
<name>U6GS66_EIMAC</name>
<evidence type="ECO:0000313" key="1">
    <source>
        <dbReference type="EMBL" id="CDI83071.1"/>
    </source>
</evidence>
<gene>
    <name evidence="1" type="ORF">EAH_00068230</name>
</gene>
<keyword evidence="2" id="KW-1185">Reference proteome</keyword>
<accession>U6GS66</accession>
<reference evidence="1" key="2">
    <citation type="submission" date="2013-10" db="EMBL/GenBank/DDBJ databases">
        <authorList>
            <person name="Aslett M."/>
        </authorList>
    </citation>
    <scope>NUCLEOTIDE SEQUENCE</scope>
    <source>
        <strain evidence="1">Houghton</strain>
    </source>
</reference>
<dbReference type="OrthoDB" id="347188at2759"/>
<protein>
    <submittedName>
        <fullName evidence="1">Uncharacterized protein</fullName>
    </submittedName>
</protein>
<dbReference type="RefSeq" id="XP_013247744.1">
    <property type="nucleotide sequence ID" value="XM_013392290.1"/>
</dbReference>
<dbReference type="VEuPathDB" id="ToxoDB:EAH_00068230"/>